<gene>
    <name evidence="2" type="primary">CFAP97D1</name>
</gene>
<name>A0A8B9C5W5_9AVES</name>
<dbReference type="InterPro" id="IPR029488">
    <property type="entry name" value="Hmw/CFAP97"/>
</dbReference>
<dbReference type="GeneTree" id="ENSGT00390000018148"/>
<evidence type="ECO:0000256" key="1">
    <source>
        <dbReference type="ARBA" id="ARBA00008315"/>
    </source>
</evidence>
<proteinExistence type="inferred from homology"/>
<reference evidence="2" key="1">
    <citation type="submission" date="2025-08" db="UniProtKB">
        <authorList>
            <consortium name="Ensembl"/>
        </authorList>
    </citation>
    <scope>IDENTIFICATION</scope>
</reference>
<evidence type="ECO:0000313" key="3">
    <source>
        <dbReference type="Proteomes" id="UP000694426"/>
    </source>
</evidence>
<protein>
    <submittedName>
        <fullName evidence="2">CFAP97 domain containing 1</fullName>
    </submittedName>
</protein>
<dbReference type="Proteomes" id="UP000694426">
    <property type="component" value="Unplaced"/>
</dbReference>
<dbReference type="Pfam" id="PF13879">
    <property type="entry name" value="Hmw_CFAP97"/>
    <property type="match status" value="1"/>
</dbReference>
<dbReference type="PANTHER" id="PTHR33768">
    <property type="entry name" value="MIP11318P"/>
    <property type="match status" value="1"/>
</dbReference>
<accession>A0A8B9C5W5</accession>
<dbReference type="InterPro" id="IPR038792">
    <property type="entry name" value="CFAP97D1/2"/>
</dbReference>
<organism evidence="2 3">
    <name type="scientific">Anser brachyrhynchus</name>
    <name type="common">Pink-footed goose</name>
    <dbReference type="NCBI Taxonomy" id="132585"/>
    <lineage>
        <taxon>Eukaryota</taxon>
        <taxon>Metazoa</taxon>
        <taxon>Chordata</taxon>
        <taxon>Craniata</taxon>
        <taxon>Vertebrata</taxon>
        <taxon>Euteleostomi</taxon>
        <taxon>Archelosauria</taxon>
        <taxon>Archosauria</taxon>
        <taxon>Dinosauria</taxon>
        <taxon>Saurischia</taxon>
        <taxon>Theropoda</taxon>
        <taxon>Coelurosauria</taxon>
        <taxon>Aves</taxon>
        <taxon>Neognathae</taxon>
        <taxon>Galloanserae</taxon>
        <taxon>Anseriformes</taxon>
        <taxon>Anatidae</taxon>
        <taxon>Anserinae</taxon>
        <taxon>Anser</taxon>
    </lineage>
</organism>
<keyword evidence="3" id="KW-1185">Reference proteome</keyword>
<comment type="similarity">
    <text evidence="1">Belongs to the CFAP97 family.</text>
</comment>
<sequence>MGNITVRASLVGSYENDITNLAFFAQEDQKRICQIERDNKKLMERLAAIQRGTGRVDCWNEHFQRSSNRDAQNKKILTITVENQGILKRLLECKPAYDQKKFETGWQCISNTSHYLWRLCWAKMVATYWQS</sequence>
<evidence type="ECO:0000313" key="2">
    <source>
        <dbReference type="Ensembl" id="ENSABRP00000015025.1"/>
    </source>
</evidence>
<dbReference type="AlphaFoldDB" id="A0A8B9C5W5"/>
<dbReference type="GO" id="GO:0007288">
    <property type="term" value="P:sperm axoneme assembly"/>
    <property type="evidence" value="ECO:0007669"/>
    <property type="project" value="Ensembl"/>
</dbReference>
<reference evidence="2" key="2">
    <citation type="submission" date="2025-09" db="UniProtKB">
        <authorList>
            <consortium name="Ensembl"/>
        </authorList>
    </citation>
    <scope>IDENTIFICATION</scope>
</reference>
<dbReference type="Ensembl" id="ENSABRT00000021418.1">
    <property type="protein sequence ID" value="ENSABRP00000015025.1"/>
    <property type="gene ID" value="ENSABRG00000013238.1"/>
</dbReference>
<dbReference type="PANTHER" id="PTHR33768:SF5">
    <property type="entry name" value="SPERM AXONEMAL MAINTENANCE PROTEIN CFAP97D1"/>
    <property type="match status" value="1"/>
</dbReference>